<keyword evidence="2 3" id="KW-0040">ANK repeat</keyword>
<keyword evidence="1" id="KW-0677">Repeat</keyword>
<dbReference type="Proteomes" id="UP000654075">
    <property type="component" value="Unassembled WGS sequence"/>
</dbReference>
<feature type="repeat" description="ANK" evidence="3">
    <location>
        <begin position="96"/>
        <end position="128"/>
    </location>
</feature>
<name>A0A813DRS1_POLGL</name>
<dbReference type="PROSITE" id="PS50297">
    <property type="entry name" value="ANK_REP_REGION"/>
    <property type="match status" value="2"/>
</dbReference>
<dbReference type="Pfam" id="PF12796">
    <property type="entry name" value="Ank_2"/>
    <property type="match status" value="1"/>
</dbReference>
<organism evidence="4 5">
    <name type="scientific">Polarella glacialis</name>
    <name type="common">Dinoflagellate</name>
    <dbReference type="NCBI Taxonomy" id="89957"/>
    <lineage>
        <taxon>Eukaryota</taxon>
        <taxon>Sar</taxon>
        <taxon>Alveolata</taxon>
        <taxon>Dinophyceae</taxon>
        <taxon>Suessiales</taxon>
        <taxon>Suessiaceae</taxon>
        <taxon>Polarella</taxon>
    </lineage>
</organism>
<evidence type="ECO:0000256" key="2">
    <source>
        <dbReference type="ARBA" id="ARBA00023043"/>
    </source>
</evidence>
<dbReference type="OrthoDB" id="165382at2759"/>
<dbReference type="SMART" id="SM00248">
    <property type="entry name" value="ANK"/>
    <property type="match status" value="2"/>
</dbReference>
<comment type="caution">
    <text evidence="4">The sequence shown here is derived from an EMBL/GenBank/DDBJ whole genome shotgun (WGS) entry which is preliminary data.</text>
</comment>
<dbReference type="EMBL" id="CAJNNV010005369">
    <property type="protein sequence ID" value="CAE8591986.1"/>
    <property type="molecule type" value="Genomic_DNA"/>
</dbReference>
<reference evidence="4" key="1">
    <citation type="submission" date="2021-02" db="EMBL/GenBank/DDBJ databases">
        <authorList>
            <person name="Dougan E. K."/>
            <person name="Rhodes N."/>
            <person name="Thang M."/>
            <person name="Chan C."/>
        </authorList>
    </citation>
    <scope>NUCLEOTIDE SEQUENCE</scope>
</reference>
<dbReference type="PANTHER" id="PTHR24171">
    <property type="entry name" value="ANKYRIN REPEAT DOMAIN-CONTAINING PROTEIN 39-RELATED"/>
    <property type="match status" value="1"/>
</dbReference>
<dbReference type="InterPro" id="IPR036770">
    <property type="entry name" value="Ankyrin_rpt-contain_sf"/>
</dbReference>
<evidence type="ECO:0000313" key="4">
    <source>
        <dbReference type="EMBL" id="CAE8591986.1"/>
    </source>
</evidence>
<gene>
    <name evidence="4" type="ORF">PGLA1383_LOCUS10646</name>
</gene>
<evidence type="ECO:0000313" key="5">
    <source>
        <dbReference type="Proteomes" id="UP000654075"/>
    </source>
</evidence>
<dbReference type="AlphaFoldDB" id="A0A813DRS1"/>
<dbReference type="InterPro" id="IPR002110">
    <property type="entry name" value="Ankyrin_rpt"/>
</dbReference>
<accession>A0A813DRS1</accession>
<dbReference type="PROSITE" id="PS50088">
    <property type="entry name" value="ANK_REPEAT"/>
    <property type="match status" value="2"/>
</dbReference>
<sequence>MGAACSLGSAECRRCIMATESVCRTDSASGPNTRLLDGARAGDAQAVQTAVKEGASVSVQDAHGWSALHYGAASGKLEVCKVLVDHCSDVNTTLPDFSTPLMLAVEEGHLPIAKLLLDNGAAPWCKDEDGFTAQDRCDKSVKAELSKLLAVPVSESYRKVGCGKL</sequence>
<evidence type="ECO:0000256" key="3">
    <source>
        <dbReference type="PROSITE-ProRule" id="PRU00023"/>
    </source>
</evidence>
<protein>
    <submittedName>
        <fullName evidence="4">Uncharacterized protein</fullName>
    </submittedName>
</protein>
<keyword evidence="5" id="KW-1185">Reference proteome</keyword>
<proteinExistence type="predicted"/>
<dbReference type="SUPFAM" id="SSF48403">
    <property type="entry name" value="Ankyrin repeat"/>
    <property type="match status" value="1"/>
</dbReference>
<dbReference type="Gene3D" id="1.25.40.20">
    <property type="entry name" value="Ankyrin repeat-containing domain"/>
    <property type="match status" value="1"/>
</dbReference>
<feature type="repeat" description="ANK" evidence="3">
    <location>
        <begin position="63"/>
        <end position="95"/>
    </location>
</feature>
<dbReference type="PANTHER" id="PTHR24171:SF9">
    <property type="entry name" value="ANKYRIN REPEAT DOMAIN-CONTAINING PROTEIN 39"/>
    <property type="match status" value="1"/>
</dbReference>
<evidence type="ECO:0000256" key="1">
    <source>
        <dbReference type="ARBA" id="ARBA00022737"/>
    </source>
</evidence>